<proteinExistence type="predicted"/>
<feature type="non-terminal residue" evidence="4">
    <location>
        <position position="1"/>
    </location>
</feature>
<feature type="domain" description="DUF3566" evidence="3">
    <location>
        <begin position="122"/>
        <end position="232"/>
    </location>
</feature>
<keyword evidence="2" id="KW-1133">Transmembrane helix</keyword>
<dbReference type="InterPro" id="IPR021949">
    <property type="entry name" value="DUF3566_TM"/>
</dbReference>
<feature type="compositionally biased region" description="Basic and acidic residues" evidence="1">
    <location>
        <begin position="7"/>
        <end position="23"/>
    </location>
</feature>
<organism evidence="4">
    <name type="scientific">marine metagenome</name>
    <dbReference type="NCBI Taxonomy" id="408172"/>
    <lineage>
        <taxon>unclassified sequences</taxon>
        <taxon>metagenomes</taxon>
        <taxon>ecological metagenomes</taxon>
    </lineage>
</organism>
<feature type="transmembrane region" description="Helical" evidence="2">
    <location>
        <begin position="135"/>
        <end position="159"/>
    </location>
</feature>
<accession>A0A381N3H8</accession>
<dbReference type="EMBL" id="UINC01000105">
    <property type="protein sequence ID" value="SUZ49151.1"/>
    <property type="molecule type" value="Genomic_DNA"/>
</dbReference>
<protein>
    <recommendedName>
        <fullName evidence="3">DUF3566 domain-containing protein</fullName>
    </recommendedName>
</protein>
<feature type="region of interest" description="Disordered" evidence="1">
    <location>
        <begin position="1"/>
        <end position="58"/>
    </location>
</feature>
<keyword evidence="2" id="KW-0812">Transmembrane</keyword>
<gene>
    <name evidence="4" type="ORF">METZ01_LOCUS2005</name>
</gene>
<keyword evidence="2" id="KW-0472">Membrane</keyword>
<evidence type="ECO:0000256" key="1">
    <source>
        <dbReference type="SAM" id="MobiDB-lite"/>
    </source>
</evidence>
<reference evidence="4" key="1">
    <citation type="submission" date="2018-05" db="EMBL/GenBank/DDBJ databases">
        <authorList>
            <person name="Lanie J.A."/>
            <person name="Ng W.-L."/>
            <person name="Kazmierczak K.M."/>
            <person name="Andrzejewski T.M."/>
            <person name="Davidsen T.M."/>
            <person name="Wayne K.J."/>
            <person name="Tettelin H."/>
            <person name="Glass J.I."/>
            <person name="Rusch D."/>
            <person name="Podicherti R."/>
            <person name="Tsui H.-C.T."/>
            <person name="Winkler M.E."/>
        </authorList>
    </citation>
    <scope>NUCLEOTIDE SEQUENCE</scope>
</reference>
<feature type="transmembrane region" description="Helical" evidence="2">
    <location>
        <begin position="191"/>
        <end position="220"/>
    </location>
</feature>
<evidence type="ECO:0000256" key="2">
    <source>
        <dbReference type="SAM" id="Phobius"/>
    </source>
</evidence>
<sequence>VADDEIEGSRRLEEAAEEPEHGPGDAPDSPTTEPGVAPDPSVSEASDTTEAAPAVESSADLLARQFADEFNEPDDDGHIAVEPVFREDRSRVPRALRRGGGTRAAVPAPKEPRGPRESYRVRRVRRLVRHIEPWSVLKVSLVFYLCVWGLLVIATRMLWSAADEAGTISKIESFVEELFALESFEFDTAQIFRIFVLGGLVLVVGWIGITVVLVVLFNLISDLTGGIRFTMIEEETAVRQRRLRRGDVLLDPKAGTGDKGRAPPTDG</sequence>
<dbReference type="AlphaFoldDB" id="A0A381N3H8"/>
<name>A0A381N3H8_9ZZZZ</name>
<evidence type="ECO:0000313" key="4">
    <source>
        <dbReference type="EMBL" id="SUZ49151.1"/>
    </source>
</evidence>
<dbReference type="Pfam" id="PF12089">
    <property type="entry name" value="DUF3566"/>
    <property type="match status" value="1"/>
</dbReference>
<evidence type="ECO:0000259" key="3">
    <source>
        <dbReference type="Pfam" id="PF12089"/>
    </source>
</evidence>